<proteinExistence type="predicted"/>
<name>A0A3E2N8L2_9FIRM</name>
<protein>
    <submittedName>
        <fullName evidence="1">Uncharacterized protein</fullName>
    </submittedName>
</protein>
<dbReference type="RefSeq" id="WP_117418607.1">
    <property type="nucleotide sequence ID" value="NZ_QOHO01000064.1"/>
</dbReference>
<dbReference type="OrthoDB" id="1938254at2"/>
<accession>A0A3E2N8L2</accession>
<evidence type="ECO:0000313" key="2">
    <source>
        <dbReference type="Proteomes" id="UP000260680"/>
    </source>
</evidence>
<evidence type="ECO:0000313" key="1">
    <source>
        <dbReference type="EMBL" id="RFZ77338.1"/>
    </source>
</evidence>
<organism evidence="1 2">
    <name type="scientific">Lacrimispora amygdalina</name>
    <dbReference type="NCBI Taxonomy" id="253257"/>
    <lineage>
        <taxon>Bacteria</taxon>
        <taxon>Bacillati</taxon>
        <taxon>Bacillota</taxon>
        <taxon>Clostridia</taxon>
        <taxon>Lachnospirales</taxon>
        <taxon>Lachnospiraceae</taxon>
        <taxon>Lacrimispora</taxon>
    </lineage>
</organism>
<dbReference type="Proteomes" id="UP000260680">
    <property type="component" value="Unassembled WGS sequence"/>
</dbReference>
<sequence length="99" mass="11697">MVEENEMLKMVTPMMEHVCDHLCRYPGEISDQEELDKVCGGCQMGDHICNILNTYNQINDFEKTQCAHLLKEMAIERAKHENMVADWKWHLKERFSRVV</sequence>
<dbReference type="EMBL" id="QOHO01000064">
    <property type="protein sequence ID" value="RFZ77338.1"/>
    <property type="molecule type" value="Genomic_DNA"/>
</dbReference>
<dbReference type="AlphaFoldDB" id="A0A3E2N8L2"/>
<comment type="caution">
    <text evidence="1">The sequence shown here is derived from an EMBL/GenBank/DDBJ whole genome shotgun (WGS) entry which is preliminary data.</text>
</comment>
<reference evidence="1 2" key="1">
    <citation type="submission" date="2018-07" db="EMBL/GenBank/DDBJ databases">
        <title>New species, Clostridium PI-S10-A1B.</title>
        <authorList>
            <person name="Krishna G."/>
            <person name="Summeta K."/>
            <person name="Shikha S."/>
            <person name="Prabhu P.B."/>
            <person name="Suresh K."/>
        </authorList>
    </citation>
    <scope>NUCLEOTIDE SEQUENCE [LARGE SCALE GENOMIC DNA]</scope>
    <source>
        <strain evidence="1 2">PI-S10-A1B</strain>
    </source>
</reference>
<gene>
    <name evidence="1" type="ORF">DS742_19305</name>
</gene>